<accession>A0A511NAY5</accession>
<sequence>MPSEDVLNSMCDFGSLVELGVLRDLEVEALSWDVWVVTVVSRGLITAFVREEDHARAVLALDRFSSGVKVLE</sequence>
<dbReference type="Proteomes" id="UP000321306">
    <property type="component" value="Unassembled WGS sequence"/>
</dbReference>
<keyword evidence="2" id="KW-1185">Reference proteome</keyword>
<organism evidence="1 2">
    <name type="scientific">Deinococcus cellulosilyticus (strain DSM 18568 / NBRC 106333 / KACC 11606 / 5516J-15)</name>
    <dbReference type="NCBI Taxonomy" id="1223518"/>
    <lineage>
        <taxon>Bacteria</taxon>
        <taxon>Thermotogati</taxon>
        <taxon>Deinococcota</taxon>
        <taxon>Deinococci</taxon>
        <taxon>Deinococcales</taxon>
        <taxon>Deinococcaceae</taxon>
        <taxon>Deinococcus</taxon>
    </lineage>
</organism>
<dbReference type="EMBL" id="BJXB01000041">
    <property type="protein sequence ID" value="GEM49706.1"/>
    <property type="molecule type" value="Genomic_DNA"/>
</dbReference>
<comment type="caution">
    <text evidence="1">The sequence shown here is derived from an EMBL/GenBank/DDBJ whole genome shotgun (WGS) entry which is preliminary data.</text>
</comment>
<evidence type="ECO:0000313" key="2">
    <source>
        <dbReference type="Proteomes" id="UP000321306"/>
    </source>
</evidence>
<dbReference type="AlphaFoldDB" id="A0A511NAY5"/>
<dbReference type="RefSeq" id="WP_146890750.1">
    <property type="nucleotide sequence ID" value="NZ_BJXB01000041.1"/>
</dbReference>
<gene>
    <name evidence="1" type="ORF">DC3_53410</name>
</gene>
<name>A0A511NAY5_DEIC1</name>
<protein>
    <submittedName>
        <fullName evidence="1">Uncharacterized protein</fullName>
    </submittedName>
</protein>
<evidence type="ECO:0000313" key="1">
    <source>
        <dbReference type="EMBL" id="GEM49706.1"/>
    </source>
</evidence>
<reference evidence="1 2" key="1">
    <citation type="submission" date="2019-07" db="EMBL/GenBank/DDBJ databases">
        <title>Whole genome shotgun sequence of Deinococcus cellulosilyticus NBRC 106333.</title>
        <authorList>
            <person name="Hosoyama A."/>
            <person name="Uohara A."/>
            <person name="Ohji S."/>
            <person name="Ichikawa N."/>
        </authorList>
    </citation>
    <scope>NUCLEOTIDE SEQUENCE [LARGE SCALE GENOMIC DNA]</scope>
    <source>
        <strain evidence="1 2">NBRC 106333</strain>
    </source>
</reference>
<proteinExistence type="predicted"/>